<evidence type="ECO:0000256" key="12">
    <source>
        <dbReference type="SAM" id="Phobius"/>
    </source>
</evidence>
<gene>
    <name evidence="14" type="ORF">DFQ59_1029</name>
</gene>
<protein>
    <recommendedName>
        <fullName evidence="2">Type II secretion system protein H</fullName>
    </recommendedName>
    <alternativeName>
        <fullName evidence="10">General secretion pathway protein H</fullName>
    </alternativeName>
</protein>
<keyword evidence="8 12" id="KW-0472">Membrane</keyword>
<keyword evidence="15" id="KW-1185">Reference proteome</keyword>
<evidence type="ECO:0000256" key="10">
    <source>
        <dbReference type="ARBA" id="ARBA00030775"/>
    </source>
</evidence>
<organism evidence="14 15">
    <name type="scientific">Thioalbus denitrificans</name>
    <dbReference type="NCBI Taxonomy" id="547122"/>
    <lineage>
        <taxon>Bacteria</taxon>
        <taxon>Pseudomonadati</taxon>
        <taxon>Pseudomonadota</taxon>
        <taxon>Gammaproteobacteria</taxon>
        <taxon>Chromatiales</taxon>
        <taxon>Ectothiorhodospiraceae</taxon>
        <taxon>Thioalbus</taxon>
    </lineage>
</organism>
<keyword evidence="7 12" id="KW-1133">Transmembrane helix</keyword>
<evidence type="ECO:0000256" key="9">
    <source>
        <dbReference type="ARBA" id="ARBA00025772"/>
    </source>
</evidence>
<evidence type="ECO:0000256" key="3">
    <source>
        <dbReference type="ARBA" id="ARBA00022475"/>
    </source>
</evidence>
<keyword evidence="3" id="KW-1003">Cell membrane</keyword>
<sequence>MPTSPTGPWSSPRPGRGGATAPRPHPAGFTLLELLVVLLIVGVLAGLVVPGLGLPGGAVDARAEAERFAALLELARQEAVVGPAPLAVRVDREGYRFERFGENGWEAIGGDRLLRPRAWPEGLAVALSVEGGGSGEEQARIELYGSGEQTPFSLRLDASAGGWRVSGDALGRVSLAAEDTGA</sequence>
<comment type="subcellular location">
    <subcellularLocation>
        <location evidence="1">Cell inner membrane</location>
        <topology evidence="1">Single-pass membrane protein</topology>
    </subcellularLocation>
</comment>
<dbReference type="SUPFAM" id="SSF54523">
    <property type="entry name" value="Pili subunits"/>
    <property type="match status" value="1"/>
</dbReference>
<comment type="similarity">
    <text evidence="9">Belongs to the GSP H family.</text>
</comment>
<evidence type="ECO:0000256" key="6">
    <source>
        <dbReference type="ARBA" id="ARBA00022692"/>
    </source>
</evidence>
<dbReference type="GO" id="GO:0015628">
    <property type="term" value="P:protein secretion by the type II secretion system"/>
    <property type="evidence" value="ECO:0007669"/>
    <property type="project" value="InterPro"/>
</dbReference>
<dbReference type="NCBIfam" id="TIGR02532">
    <property type="entry name" value="IV_pilin_GFxxxE"/>
    <property type="match status" value="1"/>
</dbReference>
<dbReference type="EMBL" id="QPJY01000002">
    <property type="protein sequence ID" value="RCX31666.1"/>
    <property type="molecule type" value="Genomic_DNA"/>
</dbReference>
<feature type="region of interest" description="Disordered" evidence="11">
    <location>
        <begin position="1"/>
        <end position="22"/>
    </location>
</feature>
<keyword evidence="5" id="KW-0997">Cell inner membrane</keyword>
<evidence type="ECO:0000256" key="5">
    <source>
        <dbReference type="ARBA" id="ARBA00022519"/>
    </source>
</evidence>
<dbReference type="RefSeq" id="WP_114278520.1">
    <property type="nucleotide sequence ID" value="NZ_QPJY01000002.1"/>
</dbReference>
<evidence type="ECO:0000256" key="1">
    <source>
        <dbReference type="ARBA" id="ARBA00004377"/>
    </source>
</evidence>
<evidence type="ECO:0000256" key="2">
    <source>
        <dbReference type="ARBA" id="ARBA00021549"/>
    </source>
</evidence>
<dbReference type="PRINTS" id="PR00885">
    <property type="entry name" value="BCTERIALGSPH"/>
</dbReference>
<evidence type="ECO:0000256" key="11">
    <source>
        <dbReference type="SAM" id="MobiDB-lite"/>
    </source>
</evidence>
<dbReference type="Pfam" id="PF07963">
    <property type="entry name" value="N_methyl"/>
    <property type="match status" value="1"/>
</dbReference>
<reference evidence="14 15" key="1">
    <citation type="submission" date="2018-07" db="EMBL/GenBank/DDBJ databases">
        <title>Genomic Encyclopedia of Type Strains, Phase IV (KMG-IV): sequencing the most valuable type-strain genomes for metagenomic binning, comparative biology and taxonomic classification.</title>
        <authorList>
            <person name="Goeker M."/>
        </authorList>
    </citation>
    <scope>NUCLEOTIDE SEQUENCE [LARGE SCALE GENOMIC DNA]</scope>
    <source>
        <strain evidence="14 15">DSM 26407</strain>
    </source>
</reference>
<evidence type="ECO:0000313" key="14">
    <source>
        <dbReference type="EMBL" id="RCX31666.1"/>
    </source>
</evidence>
<evidence type="ECO:0000313" key="15">
    <source>
        <dbReference type="Proteomes" id="UP000252707"/>
    </source>
</evidence>
<dbReference type="InterPro" id="IPR012902">
    <property type="entry name" value="N_methyl_site"/>
</dbReference>
<name>A0A369CG50_9GAMM</name>
<evidence type="ECO:0000256" key="7">
    <source>
        <dbReference type="ARBA" id="ARBA00022989"/>
    </source>
</evidence>
<keyword evidence="4" id="KW-0488">Methylation</keyword>
<dbReference type="InterPro" id="IPR022346">
    <property type="entry name" value="T2SS_GspH"/>
</dbReference>
<comment type="caution">
    <text evidence="14">The sequence shown here is derived from an EMBL/GenBank/DDBJ whole genome shotgun (WGS) entry which is preliminary data.</text>
</comment>
<evidence type="ECO:0000256" key="4">
    <source>
        <dbReference type="ARBA" id="ARBA00022481"/>
    </source>
</evidence>
<dbReference type="PROSITE" id="PS00409">
    <property type="entry name" value="PROKAR_NTER_METHYL"/>
    <property type="match status" value="1"/>
</dbReference>
<dbReference type="AlphaFoldDB" id="A0A369CG50"/>
<dbReference type="InterPro" id="IPR045584">
    <property type="entry name" value="Pilin-like"/>
</dbReference>
<dbReference type="Pfam" id="PF12019">
    <property type="entry name" value="GspH"/>
    <property type="match status" value="1"/>
</dbReference>
<keyword evidence="6 12" id="KW-0812">Transmembrane</keyword>
<proteinExistence type="inferred from homology"/>
<dbReference type="Proteomes" id="UP000252707">
    <property type="component" value="Unassembled WGS sequence"/>
</dbReference>
<dbReference type="GO" id="GO:0005886">
    <property type="term" value="C:plasma membrane"/>
    <property type="evidence" value="ECO:0007669"/>
    <property type="project" value="UniProtKB-SubCell"/>
</dbReference>
<feature type="compositionally biased region" description="Low complexity" evidence="11">
    <location>
        <begin position="1"/>
        <end position="14"/>
    </location>
</feature>
<accession>A0A369CG50</accession>
<evidence type="ECO:0000259" key="13">
    <source>
        <dbReference type="Pfam" id="PF12019"/>
    </source>
</evidence>
<dbReference type="GO" id="GO:0015627">
    <property type="term" value="C:type II protein secretion system complex"/>
    <property type="evidence" value="ECO:0007669"/>
    <property type="project" value="InterPro"/>
</dbReference>
<dbReference type="OrthoDB" id="5730913at2"/>
<dbReference type="Gene3D" id="3.55.40.10">
    <property type="entry name" value="minor pseudopilin epsh domain"/>
    <property type="match status" value="1"/>
</dbReference>
<dbReference type="InterPro" id="IPR002416">
    <property type="entry name" value="T2SS_protein-GspH"/>
</dbReference>
<feature type="domain" description="General secretion pathway GspH" evidence="13">
    <location>
        <begin position="64"/>
        <end position="171"/>
    </location>
</feature>
<evidence type="ECO:0000256" key="8">
    <source>
        <dbReference type="ARBA" id="ARBA00023136"/>
    </source>
</evidence>
<feature type="transmembrane region" description="Helical" evidence="12">
    <location>
        <begin position="34"/>
        <end position="54"/>
    </location>
</feature>